<sequence>MTLREVLMCQTSLAAPLTKYHMEPPAAQAAPWQSGYTHLGCFEQRQSLQWGEPEPLWFQKPRSKPKRAPVQSFMNPTESFEPAMAQAQYQKPPFMPQQAMGFMPQHQQFSGFSGQQPYGQFPYMGSPYGFMQPQPIMQKPVLGQFGGPSIPTVMHENSDVESEY</sequence>
<evidence type="ECO:0000313" key="2">
    <source>
        <dbReference type="Proteomes" id="UP000036893"/>
    </source>
</evidence>
<organism evidence="1 2">
    <name type="scientific">Aspergillus udagawae</name>
    <dbReference type="NCBI Taxonomy" id="91492"/>
    <lineage>
        <taxon>Eukaryota</taxon>
        <taxon>Fungi</taxon>
        <taxon>Dikarya</taxon>
        <taxon>Ascomycota</taxon>
        <taxon>Pezizomycotina</taxon>
        <taxon>Eurotiomycetes</taxon>
        <taxon>Eurotiomycetidae</taxon>
        <taxon>Eurotiales</taxon>
        <taxon>Aspergillaceae</taxon>
        <taxon>Aspergillus</taxon>
        <taxon>Aspergillus subgen. Fumigati</taxon>
    </lineage>
</organism>
<evidence type="ECO:0000313" key="1">
    <source>
        <dbReference type="EMBL" id="GIC88721.1"/>
    </source>
</evidence>
<reference evidence="1" key="1">
    <citation type="journal article" date="2015" name="Genome Announc.">
        <title>Draft Genome Sequence of the Pathogenic Filamentous Fungus Aspergillus udagawae Strain IFM 46973T.</title>
        <authorList>
            <person name="Kusuya Y."/>
            <person name="Takahashi-Nakaguchi A."/>
            <person name="Takahashi H."/>
            <person name="Yaguchi T."/>
        </authorList>
    </citation>
    <scope>NUCLEOTIDE SEQUENCE</scope>
    <source>
        <strain evidence="1">IFM 46973</strain>
    </source>
</reference>
<dbReference type="Proteomes" id="UP000036893">
    <property type="component" value="Unassembled WGS sequence"/>
</dbReference>
<gene>
    <name evidence="1" type="ORF">Aud_005119</name>
</gene>
<dbReference type="EMBL" id="BBXM02000003">
    <property type="protein sequence ID" value="GIC88721.1"/>
    <property type="molecule type" value="Genomic_DNA"/>
</dbReference>
<protein>
    <submittedName>
        <fullName evidence="1">Uncharacterized protein</fullName>
    </submittedName>
</protein>
<comment type="caution">
    <text evidence="1">The sequence shown here is derived from an EMBL/GenBank/DDBJ whole genome shotgun (WGS) entry which is preliminary data.</text>
</comment>
<name>A0A8E0UZS6_9EURO</name>
<reference evidence="1" key="2">
    <citation type="submission" date="2021-01" db="EMBL/GenBank/DDBJ databases">
        <title>Pan-genome distribution and transcriptional activeness of fungal secondary metabolism genes in Aspergillus section Fumigati.</title>
        <authorList>
            <person name="Takahashi H."/>
            <person name="Umemura M."/>
            <person name="Ninomiya A."/>
            <person name="Kusuya Y."/>
            <person name="Urayama S."/>
            <person name="Shimizu M."/>
            <person name="Watanabe A."/>
            <person name="Kamei K."/>
            <person name="Yaguchi T."/>
            <person name="Hagiwara D."/>
        </authorList>
    </citation>
    <scope>NUCLEOTIDE SEQUENCE</scope>
    <source>
        <strain evidence="1">IFM 46973</strain>
    </source>
</reference>
<dbReference type="RefSeq" id="XP_043145987.1">
    <property type="nucleotide sequence ID" value="XM_043290052.1"/>
</dbReference>
<proteinExistence type="predicted"/>
<accession>A0A8E0UZS6</accession>
<dbReference type="AlphaFoldDB" id="A0A8E0UZS6"/>
<dbReference type="GeneID" id="66992595"/>